<dbReference type="InterPro" id="IPR018254">
    <property type="entry name" value="Ribosomal_uL29_CS"/>
</dbReference>
<dbReference type="PANTHER" id="PTHR10916">
    <property type="entry name" value="60S RIBOSOMAL PROTEIN L35/50S RIBOSOMAL PROTEIN L29"/>
    <property type="match status" value="1"/>
</dbReference>
<dbReference type="GO" id="GO:0006412">
    <property type="term" value="P:translation"/>
    <property type="evidence" value="ECO:0007669"/>
    <property type="project" value="UniProtKB-UniRule"/>
</dbReference>
<evidence type="ECO:0000256" key="3">
    <source>
        <dbReference type="ARBA" id="ARBA00023274"/>
    </source>
</evidence>
<comment type="similarity">
    <text evidence="1 5">Belongs to the universal ribosomal protein uL29 family.</text>
</comment>
<evidence type="ECO:0000256" key="4">
    <source>
        <dbReference type="ARBA" id="ARBA00035204"/>
    </source>
</evidence>
<dbReference type="PROSITE" id="PS00579">
    <property type="entry name" value="RIBOSOMAL_L29"/>
    <property type="match status" value="1"/>
</dbReference>
<evidence type="ECO:0000256" key="1">
    <source>
        <dbReference type="ARBA" id="ARBA00009254"/>
    </source>
</evidence>
<dbReference type="SUPFAM" id="SSF46561">
    <property type="entry name" value="Ribosomal protein L29 (L29p)"/>
    <property type="match status" value="1"/>
</dbReference>
<evidence type="ECO:0000256" key="2">
    <source>
        <dbReference type="ARBA" id="ARBA00022980"/>
    </source>
</evidence>
<gene>
    <name evidence="5" type="primary">rpmC</name>
    <name evidence="6" type="ORF">D934_03360</name>
</gene>
<dbReference type="AlphaFoldDB" id="A0A060H9F6"/>
<dbReference type="InterPro" id="IPR001854">
    <property type="entry name" value="Ribosomal_uL29"/>
</dbReference>
<accession>A0A060H9F6</accession>
<dbReference type="GO" id="GO:0022625">
    <property type="term" value="C:cytosolic large ribosomal subunit"/>
    <property type="evidence" value="ECO:0007669"/>
    <property type="project" value="TreeGrafter"/>
</dbReference>
<reference evidence="6 7" key="1">
    <citation type="submission" date="2013-08" db="EMBL/GenBank/DDBJ databases">
        <authorList>
            <person name="Stouthamer R."/>
            <person name="Nunney L."/>
        </authorList>
    </citation>
    <scope>NUCLEOTIDE SEQUENCE [LARGE SCALE GENOMIC DNA]</scope>
    <source>
        <strain evidence="7">ann-1</strain>
    </source>
</reference>
<organism evidence="6 7">
    <name type="scientific">Xylella fastidiosa subsp. sandyi Ann-1</name>
    <dbReference type="NCBI Taxonomy" id="155920"/>
    <lineage>
        <taxon>Bacteria</taxon>
        <taxon>Pseudomonadati</taxon>
        <taxon>Pseudomonadota</taxon>
        <taxon>Gammaproteobacteria</taxon>
        <taxon>Lysobacterales</taxon>
        <taxon>Lysobacteraceae</taxon>
        <taxon>Xylella</taxon>
    </lineage>
</organism>
<dbReference type="Pfam" id="PF00831">
    <property type="entry name" value="Ribosomal_L29"/>
    <property type="match status" value="1"/>
</dbReference>
<proteinExistence type="inferred from homology"/>
<dbReference type="NCBIfam" id="TIGR00012">
    <property type="entry name" value="L29"/>
    <property type="match status" value="1"/>
</dbReference>
<evidence type="ECO:0000313" key="6">
    <source>
        <dbReference type="EMBL" id="AIC09567.1"/>
    </source>
</evidence>
<dbReference type="HAMAP" id="MF_00374">
    <property type="entry name" value="Ribosomal_uL29"/>
    <property type="match status" value="1"/>
</dbReference>
<keyword evidence="2 5" id="KW-0689">Ribosomal protein</keyword>
<sequence>MMDIQQFRGKSVDDLKAHLIELRKEQFSMRMQMAMGQFQKTHEIRRVRRNIARVKYLLSWINRTSA</sequence>
<dbReference type="PANTHER" id="PTHR10916:SF0">
    <property type="entry name" value="LARGE RIBOSOMAL SUBUNIT PROTEIN UL29C"/>
    <property type="match status" value="1"/>
</dbReference>
<dbReference type="HOGENOM" id="CLU_158491_1_2_6"/>
<name>A0A060H9F6_XYLFS</name>
<evidence type="ECO:0000256" key="5">
    <source>
        <dbReference type="HAMAP-Rule" id="MF_00374"/>
    </source>
</evidence>
<dbReference type="FunFam" id="1.10.287.310:FF:000001">
    <property type="entry name" value="50S ribosomal protein L29"/>
    <property type="match status" value="1"/>
</dbReference>
<dbReference type="PATRIC" id="fig|155920.8.peg.806"/>
<dbReference type="GO" id="GO:0003735">
    <property type="term" value="F:structural constituent of ribosome"/>
    <property type="evidence" value="ECO:0007669"/>
    <property type="project" value="InterPro"/>
</dbReference>
<dbReference type="Gene3D" id="1.10.287.310">
    <property type="match status" value="1"/>
</dbReference>
<keyword evidence="3 5" id="KW-0687">Ribonucleoprotein</keyword>
<dbReference type="KEGG" id="xfs:D934_03360"/>
<dbReference type="EMBL" id="CP006696">
    <property type="protein sequence ID" value="AIC09567.1"/>
    <property type="molecule type" value="Genomic_DNA"/>
</dbReference>
<dbReference type="InterPro" id="IPR036049">
    <property type="entry name" value="Ribosomal_uL29_sf"/>
</dbReference>
<dbReference type="CDD" id="cd00427">
    <property type="entry name" value="Ribosomal_L29_HIP"/>
    <property type="match status" value="1"/>
</dbReference>
<protein>
    <recommendedName>
        <fullName evidence="4 5">Large ribosomal subunit protein uL29</fullName>
    </recommendedName>
</protein>
<dbReference type="Proteomes" id="UP000027215">
    <property type="component" value="Chromosome"/>
</dbReference>
<dbReference type="InterPro" id="IPR050063">
    <property type="entry name" value="Ribosomal_protein_uL29"/>
</dbReference>
<evidence type="ECO:0000313" key="7">
    <source>
        <dbReference type="Proteomes" id="UP000027215"/>
    </source>
</evidence>